<keyword evidence="4" id="KW-1185">Reference proteome</keyword>
<proteinExistence type="inferred from homology"/>
<sequence length="327" mass="37221">MYPKLKAQRSVLDPNDLAVHLRGQYDLGEWERCEYWLQGLNDTYRVRTSSGFYVLRVYRATVQEADVSYELHLLTQLSSHLVEGRTRVAEAIPARDGRPYILLGAPEGKRAAALFRYAEGIENVLHDEESCYAFGQSAAELHEAMNRLVMTQPRSELNTAFLIDEPVERVIGYIGASHAAAPFLRGFAESLKERIGRFAAQGLDWGLCHGDMHGNNNAFQQGEGFVHYDFEWAAPGWRAYDLAQVKIRKRLPAEGKERLWASLLSGYRSVRPFSLLDEEAVDTFIWARRLWVMGLDVMFIPTLSGALDYSEDWLEGFVNEFRSSSML</sequence>
<protein>
    <submittedName>
        <fullName evidence="3">Phosphotransferase</fullName>
    </submittedName>
</protein>
<dbReference type="EMBL" id="JANIPJ010000018">
    <property type="protein sequence ID" value="MCR2806627.1"/>
    <property type="molecule type" value="Genomic_DNA"/>
</dbReference>
<feature type="domain" description="Aminoglycoside phosphotransferase" evidence="2">
    <location>
        <begin position="41"/>
        <end position="273"/>
    </location>
</feature>
<dbReference type="GO" id="GO:0004413">
    <property type="term" value="F:homoserine kinase activity"/>
    <property type="evidence" value="ECO:0007669"/>
    <property type="project" value="TreeGrafter"/>
</dbReference>
<dbReference type="RefSeq" id="WP_257450261.1">
    <property type="nucleotide sequence ID" value="NZ_JANIPJ010000018.1"/>
</dbReference>
<comment type="caution">
    <text evidence="3">The sequence shown here is derived from an EMBL/GenBank/DDBJ whole genome shotgun (WGS) entry which is preliminary data.</text>
</comment>
<dbReference type="GO" id="GO:0009088">
    <property type="term" value="P:threonine biosynthetic process"/>
    <property type="evidence" value="ECO:0007669"/>
    <property type="project" value="TreeGrafter"/>
</dbReference>
<dbReference type="InterPro" id="IPR002575">
    <property type="entry name" value="Aminoglycoside_PTrfase"/>
</dbReference>
<dbReference type="Gene3D" id="3.30.200.20">
    <property type="entry name" value="Phosphorylase Kinase, domain 1"/>
    <property type="match status" value="1"/>
</dbReference>
<dbReference type="SUPFAM" id="SSF56112">
    <property type="entry name" value="Protein kinase-like (PK-like)"/>
    <property type="match status" value="1"/>
</dbReference>
<dbReference type="PANTHER" id="PTHR21064">
    <property type="entry name" value="AMINOGLYCOSIDE PHOSPHOTRANSFERASE DOMAIN-CONTAINING PROTEIN-RELATED"/>
    <property type="match status" value="1"/>
</dbReference>
<name>A0A9X2MUM8_9BACL</name>
<accession>A0A9X2MUM8</accession>
<evidence type="ECO:0000313" key="3">
    <source>
        <dbReference type="EMBL" id="MCR2806627.1"/>
    </source>
</evidence>
<dbReference type="InterPro" id="IPR050249">
    <property type="entry name" value="Pseudomonas-type_ThrB"/>
</dbReference>
<dbReference type="Gene3D" id="3.90.1200.10">
    <property type="match status" value="1"/>
</dbReference>
<organism evidence="3 4">
    <name type="scientific">Paenibacillus soyae</name>
    <dbReference type="NCBI Taxonomy" id="2969249"/>
    <lineage>
        <taxon>Bacteria</taxon>
        <taxon>Bacillati</taxon>
        <taxon>Bacillota</taxon>
        <taxon>Bacilli</taxon>
        <taxon>Bacillales</taxon>
        <taxon>Paenibacillaceae</taxon>
        <taxon>Paenibacillus</taxon>
    </lineage>
</organism>
<evidence type="ECO:0000259" key="2">
    <source>
        <dbReference type="Pfam" id="PF01636"/>
    </source>
</evidence>
<dbReference type="Pfam" id="PF01636">
    <property type="entry name" value="APH"/>
    <property type="match status" value="1"/>
</dbReference>
<evidence type="ECO:0000256" key="1">
    <source>
        <dbReference type="ARBA" id="ARBA00038240"/>
    </source>
</evidence>
<reference evidence="3" key="1">
    <citation type="submission" date="2022-08" db="EMBL/GenBank/DDBJ databases">
        <title>The genomic sequence of strain Paenibacillus sp. SCIV0701.</title>
        <authorList>
            <person name="Zhao H."/>
        </authorList>
    </citation>
    <scope>NUCLEOTIDE SEQUENCE</scope>
    <source>
        <strain evidence="3">SCIV0701</strain>
    </source>
</reference>
<dbReference type="PANTHER" id="PTHR21064:SF6">
    <property type="entry name" value="AMINOGLYCOSIDE PHOSPHOTRANSFERASE DOMAIN-CONTAINING PROTEIN"/>
    <property type="match status" value="1"/>
</dbReference>
<dbReference type="Proteomes" id="UP001141950">
    <property type="component" value="Unassembled WGS sequence"/>
</dbReference>
<dbReference type="AlphaFoldDB" id="A0A9X2MUM8"/>
<evidence type="ECO:0000313" key="4">
    <source>
        <dbReference type="Proteomes" id="UP001141950"/>
    </source>
</evidence>
<comment type="similarity">
    <text evidence="1">Belongs to the pseudomonas-type ThrB family.</text>
</comment>
<dbReference type="InterPro" id="IPR011009">
    <property type="entry name" value="Kinase-like_dom_sf"/>
</dbReference>
<gene>
    <name evidence="3" type="ORF">NQZ67_22345</name>
</gene>